<proteinExistence type="predicted"/>
<dbReference type="EMBL" id="JADTFC010000020">
    <property type="protein sequence ID" value="MBG6287917.1"/>
    <property type="molecule type" value="Genomic_DNA"/>
</dbReference>
<evidence type="ECO:0000313" key="5">
    <source>
        <dbReference type="Proteomes" id="UP000501063"/>
    </source>
</evidence>
<dbReference type="SMART" id="SM00698">
    <property type="entry name" value="MORN"/>
    <property type="match status" value="1"/>
</dbReference>
<gene>
    <name evidence="4" type="ORF">G5B91_12845</name>
    <name evidence="3" type="ORF">I5I61_10720</name>
</gene>
<organism evidence="4 5">
    <name type="scientific">Pseudomonas nitroreducens</name>
    <dbReference type="NCBI Taxonomy" id="46680"/>
    <lineage>
        <taxon>Bacteria</taxon>
        <taxon>Pseudomonadati</taxon>
        <taxon>Pseudomonadota</taxon>
        <taxon>Gammaproteobacteria</taxon>
        <taxon>Pseudomonadales</taxon>
        <taxon>Pseudomonadaceae</taxon>
        <taxon>Pseudomonas</taxon>
    </lineage>
</organism>
<evidence type="ECO:0000313" key="6">
    <source>
        <dbReference type="Proteomes" id="UP000608450"/>
    </source>
</evidence>
<reference evidence="3 6" key="2">
    <citation type="submission" date="2020-11" db="EMBL/GenBank/DDBJ databases">
        <title>Enhanced detection system for hospital associated transmission using whole genome sequencing surveillance.</title>
        <authorList>
            <person name="Harrison L.H."/>
            <person name="Van Tyne D."/>
            <person name="Marsh J.W."/>
            <person name="Griffith M.P."/>
            <person name="Snyder D.J."/>
            <person name="Cooper V.S."/>
            <person name="Mustapha M."/>
        </authorList>
    </citation>
    <scope>NUCLEOTIDE SEQUENCE [LARGE SCALE GENOMIC DNA]</scope>
    <source>
        <strain evidence="3 6">PSA00705</strain>
    </source>
</reference>
<keyword evidence="1" id="KW-0677">Repeat</keyword>
<keyword evidence="6" id="KW-1185">Reference proteome</keyword>
<dbReference type="Proteomes" id="UP000501063">
    <property type="component" value="Chromosome"/>
</dbReference>
<feature type="chain" id="PRO_5026308359" description="MORN repeat-containing protein" evidence="2">
    <location>
        <begin position="21"/>
        <end position="237"/>
    </location>
</feature>
<dbReference type="RefSeq" id="WP_024763330.1">
    <property type="nucleotide sequence ID" value="NZ_CP049140.1"/>
</dbReference>
<accession>A0A6G6IV75</accession>
<protein>
    <recommendedName>
        <fullName evidence="7">MORN repeat-containing protein</fullName>
    </recommendedName>
</protein>
<dbReference type="AlphaFoldDB" id="A0A6G6IV75"/>
<evidence type="ECO:0000256" key="2">
    <source>
        <dbReference type="SAM" id="SignalP"/>
    </source>
</evidence>
<evidence type="ECO:0000256" key="1">
    <source>
        <dbReference type="ARBA" id="ARBA00022737"/>
    </source>
</evidence>
<evidence type="ECO:0008006" key="7">
    <source>
        <dbReference type="Google" id="ProtNLM"/>
    </source>
</evidence>
<evidence type="ECO:0000313" key="4">
    <source>
        <dbReference type="EMBL" id="QIE87106.1"/>
    </source>
</evidence>
<dbReference type="GeneID" id="300409693"/>
<feature type="signal peptide" evidence="2">
    <location>
        <begin position="1"/>
        <end position="20"/>
    </location>
</feature>
<sequence length="237" mass="24735">MNRIGLASLLAMLVSAAGLAGEFARTDKGCLVQDWNAQRSNPSYIWSGQCVGGFADGKGILLSLVDGQVFSTTEGTLRKGSFNGPAVIQWAKGDRYEGELQNGTLSGHGTYRYPNGTTASGVFSNSQLVQADAPAAPAGGSQSAGGAAVSGEVGSVDLTGGCQAAQQKGQAYMERLGQQANNQDLGICGSARAMHKIGEMTVRVAELCHEIPTWTQLRDEGQRIIRESQETMDGSCG</sequence>
<keyword evidence="2" id="KW-0732">Signal</keyword>
<dbReference type="Gene3D" id="2.20.110.10">
    <property type="entry name" value="Histone H3 K4-specific methyltransferase SET7/9 N-terminal domain"/>
    <property type="match status" value="1"/>
</dbReference>
<reference evidence="4 5" key="1">
    <citation type="submission" date="2020-02" db="EMBL/GenBank/DDBJ databases">
        <title>Integrative conjugative elements (ICEs) and plasmids drive adaptation of Pseudomonas nitroreducens strain HBP1 to wastewater environment.</title>
        <authorList>
            <person name="Sentchilo V."/>
            <person name="Carraro N."/>
            <person name="Bertelli C."/>
            <person name="van der Meer J.R."/>
        </authorList>
    </citation>
    <scope>NUCLEOTIDE SEQUENCE [LARGE SCALE GENOMIC DNA]</scope>
    <source>
        <strain evidence="4 5">HBP1</strain>
    </source>
</reference>
<dbReference type="Pfam" id="PF02493">
    <property type="entry name" value="MORN"/>
    <property type="match status" value="2"/>
</dbReference>
<dbReference type="InterPro" id="IPR003409">
    <property type="entry name" value="MORN"/>
</dbReference>
<dbReference type="SUPFAM" id="SSF82185">
    <property type="entry name" value="Histone H3 K4-specific methyltransferase SET7/9 N-terminal domain"/>
    <property type="match status" value="1"/>
</dbReference>
<name>A0A6G6IV75_PSENT</name>
<dbReference type="EMBL" id="CP049140">
    <property type="protein sequence ID" value="QIE87106.1"/>
    <property type="molecule type" value="Genomic_DNA"/>
</dbReference>
<evidence type="ECO:0000313" key="3">
    <source>
        <dbReference type="EMBL" id="MBG6287917.1"/>
    </source>
</evidence>
<dbReference type="KEGG" id="pnt:G5B91_12845"/>
<dbReference type="Proteomes" id="UP000608450">
    <property type="component" value="Unassembled WGS sequence"/>
</dbReference>